<feature type="region of interest" description="Disordered" evidence="1">
    <location>
        <begin position="102"/>
        <end position="152"/>
    </location>
</feature>
<proteinExistence type="predicted"/>
<comment type="caution">
    <text evidence="2">The sequence shown here is derived from an EMBL/GenBank/DDBJ whole genome shotgun (WGS) entry which is preliminary data.</text>
</comment>
<feature type="region of interest" description="Disordered" evidence="1">
    <location>
        <begin position="164"/>
        <end position="227"/>
    </location>
</feature>
<name>L7KG87_9ACTN</name>
<reference evidence="2 3" key="1">
    <citation type="submission" date="2012-12" db="EMBL/GenBank/DDBJ databases">
        <title>Whole genome shotgun sequence of Gordonia aichiensis NBRC 108223.</title>
        <authorList>
            <person name="Isaki-Nakamura S."/>
            <person name="Hosoyama A."/>
            <person name="Tsuchikane K."/>
            <person name="Ando Y."/>
            <person name="Baba S."/>
            <person name="Ohji S."/>
            <person name="Hamada M."/>
            <person name="Tamura T."/>
            <person name="Yamazoe A."/>
            <person name="Yamazaki S."/>
            <person name="Fujita N."/>
        </authorList>
    </citation>
    <scope>NUCLEOTIDE SEQUENCE [LARGE SCALE GENOMIC DNA]</scope>
    <source>
        <strain evidence="2 3">NBRC 108223</strain>
    </source>
</reference>
<evidence type="ECO:0000313" key="2">
    <source>
        <dbReference type="EMBL" id="GAC47481.1"/>
    </source>
</evidence>
<dbReference type="Pfam" id="PF13730">
    <property type="entry name" value="HTH_36"/>
    <property type="match status" value="1"/>
</dbReference>
<feature type="compositionally biased region" description="Polar residues" evidence="1">
    <location>
        <begin position="190"/>
        <end position="199"/>
    </location>
</feature>
<feature type="compositionally biased region" description="Basic and acidic residues" evidence="1">
    <location>
        <begin position="279"/>
        <end position="293"/>
    </location>
</feature>
<dbReference type="EMBL" id="BANR01000003">
    <property type="protein sequence ID" value="GAC47481.1"/>
    <property type="molecule type" value="Genomic_DNA"/>
</dbReference>
<evidence type="ECO:0000256" key="1">
    <source>
        <dbReference type="SAM" id="MobiDB-lite"/>
    </source>
</evidence>
<dbReference type="Proteomes" id="UP000010988">
    <property type="component" value="Unassembled WGS sequence"/>
</dbReference>
<evidence type="ECO:0008006" key="4">
    <source>
        <dbReference type="Google" id="ProtNLM"/>
    </source>
</evidence>
<dbReference type="InterPro" id="IPR036388">
    <property type="entry name" value="WH-like_DNA-bd_sf"/>
</dbReference>
<keyword evidence="3" id="KW-1185">Reference proteome</keyword>
<dbReference type="OrthoDB" id="3383452at2"/>
<sequence>MRKWSKFQWYKDLRGCRTHITPVEYLVLTMLANYAGDDGRNARPSVGSSLAPDCGMDTRHVRRTLAALVDKGYLVLTERGGNRRGYRMANVYALVRQMPHMTPEADADANPKGGSDYPPSPDGKGGTDCLPSDTGKGGTHGQGRGAMTGREGRYSLPTHQISNQIKDQGASRSADDEPPAGTPHTPTPESPKNSNPTEQTVEDDPEPASRCQRHRSIAGPVDEPCRPCRDTRLAHEAWQTRQAQRAAATKAERQRALVDCDLCDDHGWRLGPDGTSIEPVERCTHQRPAPEPKPRRRRTPAADPVPAKRRPQTPAQFEQELRNAATKARNLLAKHGPLTAEQIRQQLDPAKEGSYSSGTPVAEQVLHVLDTRLVPNGDVTRDRTHYRIP</sequence>
<dbReference type="STRING" id="1220583.GOACH_03_05030"/>
<dbReference type="AlphaFoldDB" id="L7KG87"/>
<accession>L7KG87</accession>
<evidence type="ECO:0000313" key="3">
    <source>
        <dbReference type="Proteomes" id="UP000010988"/>
    </source>
</evidence>
<dbReference type="Gene3D" id="1.10.10.10">
    <property type="entry name" value="Winged helix-like DNA-binding domain superfamily/Winged helix DNA-binding domain"/>
    <property type="match status" value="1"/>
</dbReference>
<gene>
    <name evidence="2" type="ORF">GOACH_03_05030</name>
</gene>
<feature type="region of interest" description="Disordered" evidence="1">
    <location>
        <begin position="269"/>
        <end position="316"/>
    </location>
</feature>
<organism evidence="2 3">
    <name type="scientific">Gordonia aichiensis NBRC 108223</name>
    <dbReference type="NCBI Taxonomy" id="1220583"/>
    <lineage>
        <taxon>Bacteria</taxon>
        <taxon>Bacillati</taxon>
        <taxon>Actinomycetota</taxon>
        <taxon>Actinomycetes</taxon>
        <taxon>Mycobacteriales</taxon>
        <taxon>Gordoniaceae</taxon>
        <taxon>Gordonia</taxon>
    </lineage>
</organism>
<feature type="compositionally biased region" description="Gly residues" evidence="1">
    <location>
        <begin position="135"/>
        <end position="146"/>
    </location>
</feature>
<protein>
    <recommendedName>
        <fullName evidence="4">Helix-turn-helix domain-containing protein</fullName>
    </recommendedName>
</protein>
<dbReference type="RefSeq" id="WP_005170905.1">
    <property type="nucleotide sequence ID" value="NZ_BANR01000003.1"/>
</dbReference>